<organism evidence="1 2">
    <name type="scientific">Thamnidium elegans</name>
    <dbReference type="NCBI Taxonomy" id="101142"/>
    <lineage>
        <taxon>Eukaryota</taxon>
        <taxon>Fungi</taxon>
        <taxon>Fungi incertae sedis</taxon>
        <taxon>Mucoromycota</taxon>
        <taxon>Mucoromycotina</taxon>
        <taxon>Mucoromycetes</taxon>
        <taxon>Mucorales</taxon>
        <taxon>Mucorineae</taxon>
        <taxon>Mucoraceae</taxon>
        <taxon>Thamnidium</taxon>
    </lineage>
</organism>
<dbReference type="EMBL" id="JAEPRE010000009">
    <property type="protein sequence ID" value="KAG2237112.1"/>
    <property type="molecule type" value="Genomic_DNA"/>
</dbReference>
<comment type="caution">
    <text evidence="1">The sequence shown here is derived from an EMBL/GenBank/DDBJ whole genome shotgun (WGS) entry which is preliminary data.</text>
</comment>
<dbReference type="Gene3D" id="2.60.120.200">
    <property type="match status" value="1"/>
</dbReference>
<dbReference type="Gene3D" id="3.40.50.1110">
    <property type="entry name" value="SGNH hydrolase"/>
    <property type="match status" value="1"/>
</dbReference>
<accession>A0A8H7VZG6</accession>
<sequence>ANINSVPPTHNQFTATKRKLDITDQDEKLSKRTQLIHSPAPNLLLLQNMPAITYASPDYKPNFKLSSSATANMANALSPMMEDTVMEDDYTDEDEILQTPSSMSCSEFIPHDIGQDLDQGGYTGSLELGRWHNTTKDIQSGWPGAYFKVTLQHTRFIKLQVGQPTSLAVTINQQDYKFINISTTTPVDLVPQGLLDDGPHELTVMATSIDPSQVHICLTSIILDDSAITLPPKKQVNPLVEFVGHDSTLGIESSRTLFTSFAWVTSKILGLEHTFVAYKNATLIDGMDQKYFDWALSETENIPWSVVVLLGANDAGSYSSNHYRETLNAFLTKIRKTLYETAPIFILSEPLGDMFRPSQQSVLDMIHDGDQHIYFIDTTGWIRYGPNLYKDNLHLNDAGHELLAKKLAPLLQTKLTHPRDPLPGPPPNPNLPGDWHTIDVGQENRIGLPGTVSADSATTFTLWGSGADIDNDRDAFRFVYQPFSSQGMIEATVRSHSAFAKCAKAGIMIREHLGHGSPLIMLGISPAEGIFVQVRYDNFNSTKLIKKMRASPPYRLRLIRHKDNDLFEAQIQNVDSMLETWEPLATIPLVLARDVYVGLAVTSCDTSVVSVAKFTEVALYHSSFIPENLRFIDQQ</sequence>
<gene>
    <name evidence="1" type="ORF">INT48_004614</name>
</gene>
<feature type="non-terminal residue" evidence="1">
    <location>
        <position position="1"/>
    </location>
</feature>
<dbReference type="InterPro" id="IPR036514">
    <property type="entry name" value="SGNH_hydro_sf"/>
</dbReference>
<name>A0A8H7VZG6_9FUNG</name>
<dbReference type="SUPFAM" id="SSF52266">
    <property type="entry name" value="SGNH hydrolase"/>
    <property type="match status" value="1"/>
</dbReference>
<protein>
    <recommendedName>
        <fullName evidence="3">SGNH hydrolase-type esterase domain-containing protein</fullName>
    </recommendedName>
</protein>
<dbReference type="AlphaFoldDB" id="A0A8H7VZG6"/>
<reference evidence="1" key="1">
    <citation type="submission" date="2021-01" db="EMBL/GenBank/DDBJ databases">
        <title>Metabolic potential, ecology and presence of endohyphal bacteria is reflected in genomic diversity of Mucoromycotina.</title>
        <authorList>
            <person name="Muszewska A."/>
            <person name="Okrasinska A."/>
            <person name="Steczkiewicz K."/>
            <person name="Drgas O."/>
            <person name="Orlowska M."/>
            <person name="Perlinska-Lenart U."/>
            <person name="Aleksandrzak-Piekarczyk T."/>
            <person name="Szatraj K."/>
            <person name="Zielenkiewicz U."/>
            <person name="Pilsyk S."/>
            <person name="Malc E."/>
            <person name="Mieczkowski P."/>
            <person name="Kruszewska J.S."/>
            <person name="Biernat P."/>
            <person name="Pawlowska J."/>
        </authorList>
    </citation>
    <scope>NUCLEOTIDE SEQUENCE</scope>
    <source>
        <strain evidence="1">WA0000018081</strain>
    </source>
</reference>
<dbReference type="Proteomes" id="UP000613177">
    <property type="component" value="Unassembled WGS sequence"/>
</dbReference>
<evidence type="ECO:0000313" key="2">
    <source>
        <dbReference type="Proteomes" id="UP000613177"/>
    </source>
</evidence>
<keyword evidence="2" id="KW-1185">Reference proteome</keyword>
<evidence type="ECO:0008006" key="3">
    <source>
        <dbReference type="Google" id="ProtNLM"/>
    </source>
</evidence>
<evidence type="ECO:0000313" key="1">
    <source>
        <dbReference type="EMBL" id="KAG2237112.1"/>
    </source>
</evidence>
<dbReference type="Gene3D" id="2.60.120.260">
    <property type="entry name" value="Galactose-binding domain-like"/>
    <property type="match status" value="1"/>
</dbReference>
<proteinExistence type="predicted"/>